<reference evidence="2 3" key="2">
    <citation type="submission" date="2019-10" db="EMBL/GenBank/DDBJ databases">
        <title>Genome Sequences from Six Type Strain Members of the Archaeal Family Sulfolobaceae: Acidianus ambivalens, Acidianus infernus, Metallosphaera prunae, Stygiolobus azoricus, Sulfolobus metallicus, and Sulfurisphaera ohwakuensis.</title>
        <authorList>
            <person name="Counts J.A."/>
            <person name="Kelly R.M."/>
        </authorList>
    </citation>
    <scope>NUCLEOTIDE SEQUENCE [LARGE SCALE GENOMIC DNA]</scope>
    <source>
        <strain evidence="2 3">LEI 10</strain>
    </source>
</reference>
<evidence type="ECO:0000313" key="4">
    <source>
        <dbReference type="Proteomes" id="UP000474054"/>
    </source>
</evidence>
<keyword evidence="3" id="KW-1185">Reference proteome</keyword>
<dbReference type="Proteomes" id="UP000474054">
    <property type="component" value="Unassembled WGS sequence"/>
</dbReference>
<name>A0A650CTC2_ACIAM</name>
<evidence type="ECO:0000313" key="1">
    <source>
        <dbReference type="EMBL" id="MQL56432.1"/>
    </source>
</evidence>
<accession>A0A650CTC2</accession>
<gene>
    <name evidence="2" type="ORF">D1866_02810</name>
    <name evidence="1" type="ORF">GFB69_12150</name>
</gene>
<dbReference type="KEGG" id="aamb:D1866_02810"/>
<dbReference type="AlphaFoldDB" id="A0A650CTC2"/>
<evidence type="ECO:0000313" key="2">
    <source>
        <dbReference type="EMBL" id="QGR21069.1"/>
    </source>
</evidence>
<evidence type="ECO:0000313" key="3">
    <source>
        <dbReference type="Proteomes" id="UP000426328"/>
    </source>
</evidence>
<dbReference type="GeneID" id="42778632"/>
<protein>
    <submittedName>
        <fullName evidence="2">Uncharacterized protein</fullName>
    </submittedName>
</protein>
<dbReference type="EMBL" id="WHYS01000004">
    <property type="protein sequence ID" value="MQL56432.1"/>
    <property type="molecule type" value="Genomic_DNA"/>
</dbReference>
<dbReference type="RefSeq" id="WP_152943251.1">
    <property type="nucleotide sequence ID" value="NZ_CP045482.1"/>
</dbReference>
<proteinExistence type="predicted"/>
<sequence>MRKSISLLGLGLLVLFLLEIPISTMQVGAYPVIIGGGGGGSESIPVKIIGCDNELANFEGYIVGFNDSGNHGYVNSTIAVIHIPNCLNFWSNCPCKKCPLPYAYAIWIAMSPCPPGPNAGNIFLQAGVGLIVNHTGWYVQMFIVYVQECAHIYYPFYNKTFPYYNFGGTKLCVVMVHDKCDTIYVRLYDTNGYCYKVTLHNVFTSFIPRSAMIIGEIPRAGTLITQCGAHIPVFYYPFPDENFSAFFSVSSGETASAVCMYVDHYVTFKPIYVLMCNKSVTTFEWYASKNSYKLCSAGSSPCSAGIDMCVYLAYLNSKYA</sequence>
<dbReference type="Proteomes" id="UP000426328">
    <property type="component" value="Chromosome"/>
</dbReference>
<reference evidence="1 4" key="1">
    <citation type="submission" date="2019-10" db="EMBL/GenBank/DDBJ databases">
        <title>Comparative genomics of sulfur disproportionating microorganisms.</title>
        <authorList>
            <person name="Ward L.M."/>
            <person name="Bertran E."/>
            <person name="Johnston D."/>
        </authorList>
    </citation>
    <scope>NUCLEOTIDE SEQUENCE [LARGE SCALE GENOMIC DNA]</scope>
    <source>
        <strain evidence="1 4">DSM 3772</strain>
    </source>
</reference>
<organism evidence="2 3">
    <name type="scientific">Acidianus ambivalens</name>
    <name type="common">Desulfurolobus ambivalens</name>
    <dbReference type="NCBI Taxonomy" id="2283"/>
    <lineage>
        <taxon>Archaea</taxon>
        <taxon>Thermoproteota</taxon>
        <taxon>Thermoprotei</taxon>
        <taxon>Sulfolobales</taxon>
        <taxon>Sulfolobaceae</taxon>
        <taxon>Acidianus</taxon>
    </lineage>
</organism>
<dbReference type="EMBL" id="CP045482">
    <property type="protein sequence ID" value="QGR21069.1"/>
    <property type="molecule type" value="Genomic_DNA"/>
</dbReference>